<dbReference type="PANTHER" id="PTHR35332:SF2">
    <property type="entry name" value="REGULATION OF ENOLASE PROTEIN 1"/>
    <property type="match status" value="1"/>
</dbReference>
<evidence type="ECO:0000313" key="1">
    <source>
        <dbReference type="EMBL" id="PNP55388.1"/>
    </source>
</evidence>
<dbReference type="InterPro" id="IPR009784">
    <property type="entry name" value="DUF1349"/>
</dbReference>
<evidence type="ECO:0000313" key="2">
    <source>
        <dbReference type="Proteomes" id="UP000236664"/>
    </source>
</evidence>
<dbReference type="Pfam" id="PF07081">
    <property type="entry name" value="DUF1349"/>
    <property type="match status" value="1"/>
</dbReference>
<reference evidence="1 2" key="1">
    <citation type="submission" date="2017-06" db="EMBL/GenBank/DDBJ databases">
        <title>Genome of Fusarium nygamai isolate CS10214.</title>
        <authorList>
            <person name="Gardiner D.M."/>
            <person name="Obanor F."/>
            <person name="Kazan K."/>
        </authorList>
    </citation>
    <scope>NUCLEOTIDE SEQUENCE [LARGE SCALE GENOMIC DNA]</scope>
    <source>
        <strain evidence="1 2">CS10214</strain>
    </source>
</reference>
<gene>
    <name evidence="1" type="ORF">FNYG_15515</name>
</gene>
<organism evidence="1 2">
    <name type="scientific">Gibberella nygamai</name>
    <name type="common">Bean root rot disease fungus</name>
    <name type="synonym">Fusarium nygamai</name>
    <dbReference type="NCBI Taxonomy" id="42673"/>
    <lineage>
        <taxon>Eukaryota</taxon>
        <taxon>Fungi</taxon>
        <taxon>Dikarya</taxon>
        <taxon>Ascomycota</taxon>
        <taxon>Pezizomycotina</taxon>
        <taxon>Sordariomycetes</taxon>
        <taxon>Hypocreomycetidae</taxon>
        <taxon>Hypocreales</taxon>
        <taxon>Nectriaceae</taxon>
        <taxon>Fusarium</taxon>
        <taxon>Fusarium fujikuroi species complex</taxon>
    </lineage>
</organism>
<dbReference type="AlphaFoldDB" id="A0A2K0UC84"/>
<keyword evidence="2" id="KW-1185">Reference proteome</keyword>
<proteinExistence type="predicted"/>
<accession>A0A2K0UC84</accession>
<protein>
    <submittedName>
        <fullName evidence="1">Uncharacterized protein</fullName>
    </submittedName>
</protein>
<sequence length="227" mass="24880">MDRQNLLVGINGASTSRPLKLAASPRTDISRVGSDPSQPQIRFNSPLLHVSMPTSSFRRTRLTFKSPKTFAHHWDQAGLIFVWPTPELPVPDAASPGTEASAPLYVKAGIENVAGMTLSTVLANNGELDFSATPLRKGEDASAFTLEVVKYDYRLVVLLVMKGEDGQEGKIPVRVIYWCLKEDSRRDNMWVGVYAARPDAAGEATEALDIDIINFEVEDEHGTVQLA</sequence>
<dbReference type="OrthoDB" id="42525at2759"/>
<comment type="caution">
    <text evidence="1">The sequence shown here is derived from an EMBL/GenBank/DDBJ whole genome shotgun (WGS) entry which is preliminary data.</text>
</comment>
<dbReference type="PANTHER" id="PTHR35332">
    <property type="entry name" value="REGULATION OF ENOLASE PROTEIN 1"/>
    <property type="match status" value="1"/>
</dbReference>
<dbReference type="Proteomes" id="UP000236664">
    <property type="component" value="Unassembled WGS sequence"/>
</dbReference>
<name>A0A2K0UC84_GIBNY</name>
<dbReference type="Gene3D" id="2.60.120.200">
    <property type="match status" value="1"/>
</dbReference>
<dbReference type="EMBL" id="MTQA01000595">
    <property type="protein sequence ID" value="PNP55388.1"/>
    <property type="molecule type" value="Genomic_DNA"/>
</dbReference>